<dbReference type="KEGG" id="tet:TTHERM_00762850"/>
<dbReference type="InterPro" id="IPR005821">
    <property type="entry name" value="Ion_trans_dom"/>
</dbReference>
<dbReference type="RefSeq" id="XP_001025343.2">
    <property type="nucleotide sequence ID" value="XM_001025343.2"/>
</dbReference>
<feature type="domain" description="RyR/IP3R Homology associated" evidence="9">
    <location>
        <begin position="2221"/>
        <end position="2319"/>
    </location>
</feature>
<feature type="region of interest" description="Disordered" evidence="6">
    <location>
        <begin position="368"/>
        <end position="387"/>
    </location>
</feature>
<dbReference type="InterPro" id="IPR015925">
    <property type="entry name" value="Ryanodine_IP3_receptor"/>
</dbReference>
<dbReference type="GO" id="GO:0016020">
    <property type="term" value="C:membrane"/>
    <property type="evidence" value="ECO:0007669"/>
    <property type="project" value="UniProtKB-SubCell"/>
</dbReference>
<feature type="region of interest" description="Disordered" evidence="6">
    <location>
        <begin position="2014"/>
        <end position="2033"/>
    </location>
</feature>
<feature type="transmembrane region" description="Helical" evidence="7">
    <location>
        <begin position="2623"/>
        <end position="2644"/>
    </location>
</feature>
<gene>
    <name evidence="10" type="ORF">TTHERM_00762850</name>
</gene>
<evidence type="ECO:0000256" key="7">
    <source>
        <dbReference type="SAM" id="Phobius"/>
    </source>
</evidence>
<dbReference type="Pfam" id="PF08454">
    <property type="entry name" value="RIH_assoc"/>
    <property type="match status" value="1"/>
</dbReference>
<dbReference type="SUPFAM" id="SSF82109">
    <property type="entry name" value="MIR domain"/>
    <property type="match status" value="1"/>
</dbReference>
<evidence type="ECO:0000259" key="8">
    <source>
        <dbReference type="Pfam" id="PF00520"/>
    </source>
</evidence>
<evidence type="ECO:0000256" key="1">
    <source>
        <dbReference type="ARBA" id="ARBA00004141"/>
    </source>
</evidence>
<dbReference type="EMBL" id="GG662407">
    <property type="protein sequence ID" value="EAS05098.2"/>
    <property type="molecule type" value="Genomic_DNA"/>
</dbReference>
<dbReference type="PANTHER" id="PTHR13715">
    <property type="entry name" value="RYANODINE RECEPTOR AND IP3 RECEPTOR"/>
    <property type="match status" value="1"/>
</dbReference>
<proteinExistence type="predicted"/>
<evidence type="ECO:0000256" key="5">
    <source>
        <dbReference type="ARBA" id="ARBA00023170"/>
    </source>
</evidence>
<dbReference type="GeneID" id="7824573"/>
<feature type="transmembrane region" description="Helical" evidence="7">
    <location>
        <begin position="2884"/>
        <end position="2908"/>
    </location>
</feature>
<evidence type="ECO:0000256" key="2">
    <source>
        <dbReference type="ARBA" id="ARBA00022692"/>
    </source>
</evidence>
<evidence type="ECO:0000259" key="9">
    <source>
        <dbReference type="Pfam" id="PF08454"/>
    </source>
</evidence>
<feature type="domain" description="Ion transport" evidence="8">
    <location>
        <begin position="2761"/>
        <end position="2916"/>
    </location>
</feature>
<dbReference type="GO" id="GO:0006816">
    <property type="term" value="P:calcium ion transport"/>
    <property type="evidence" value="ECO:0007669"/>
    <property type="project" value="InterPro"/>
</dbReference>
<keyword evidence="2 7" id="KW-0812">Transmembrane</keyword>
<dbReference type="OrthoDB" id="313186at2759"/>
<comment type="subcellular location">
    <subcellularLocation>
        <location evidence="1">Membrane</location>
        <topology evidence="1">Multi-pass membrane protein</topology>
    </subcellularLocation>
</comment>
<feature type="compositionally biased region" description="Polar residues" evidence="6">
    <location>
        <begin position="368"/>
        <end position="386"/>
    </location>
</feature>
<dbReference type="InterPro" id="IPR016024">
    <property type="entry name" value="ARM-type_fold"/>
</dbReference>
<accession>I7M475</accession>
<dbReference type="PANTHER" id="PTHR13715:SF99">
    <property type="entry name" value="INOSITOL 1,4,5-TRISPHOSPHATE RECEPTOR-LIKE PROTEIN A"/>
    <property type="match status" value="1"/>
</dbReference>
<keyword evidence="5" id="KW-0675">Receptor</keyword>
<evidence type="ECO:0000256" key="3">
    <source>
        <dbReference type="ARBA" id="ARBA00022989"/>
    </source>
</evidence>
<dbReference type="Proteomes" id="UP000009168">
    <property type="component" value="Unassembled WGS sequence"/>
</dbReference>
<feature type="transmembrane region" description="Helical" evidence="7">
    <location>
        <begin position="2804"/>
        <end position="2826"/>
    </location>
</feature>
<evidence type="ECO:0000256" key="4">
    <source>
        <dbReference type="ARBA" id="ARBA00023136"/>
    </source>
</evidence>
<feature type="compositionally biased region" description="Low complexity" evidence="6">
    <location>
        <begin position="2014"/>
        <end position="2028"/>
    </location>
</feature>
<evidence type="ECO:0000256" key="6">
    <source>
        <dbReference type="SAM" id="MobiDB-lite"/>
    </source>
</evidence>
<dbReference type="InterPro" id="IPR035910">
    <property type="entry name" value="RyR/IP3R_RIH_dom_sf"/>
</dbReference>
<evidence type="ECO:0000313" key="11">
    <source>
        <dbReference type="Proteomes" id="UP000009168"/>
    </source>
</evidence>
<dbReference type="eggNOG" id="KOG3533">
    <property type="taxonomic scope" value="Eukaryota"/>
</dbReference>
<name>I7M475_TETTS</name>
<dbReference type="InterPro" id="IPR036300">
    <property type="entry name" value="MIR_dom_sf"/>
</dbReference>
<feature type="compositionally biased region" description="Basic residues" evidence="6">
    <location>
        <begin position="1944"/>
        <end position="1954"/>
    </location>
</feature>
<protein>
    <submittedName>
        <fullName evidence="10">Inositol-triphosphate type 1 protein</fullName>
    </submittedName>
</protein>
<feature type="region of interest" description="Disordered" evidence="6">
    <location>
        <begin position="1692"/>
        <end position="1717"/>
    </location>
</feature>
<feature type="region of interest" description="Disordered" evidence="6">
    <location>
        <begin position="1932"/>
        <end position="1972"/>
    </location>
</feature>
<dbReference type="Pfam" id="PF00520">
    <property type="entry name" value="Ion_trans"/>
    <property type="match status" value="1"/>
</dbReference>
<keyword evidence="3 7" id="KW-1133">Transmembrane helix</keyword>
<dbReference type="SUPFAM" id="SSF100909">
    <property type="entry name" value="IP3 receptor type 1 binding core, domain 2"/>
    <property type="match status" value="1"/>
</dbReference>
<dbReference type="InParanoid" id="I7M475"/>
<feature type="transmembrane region" description="Helical" evidence="7">
    <location>
        <begin position="2757"/>
        <end position="2783"/>
    </location>
</feature>
<sequence length="3030" mass="356552">MERYLKYGDYVMLYSAEDPVKFMTARSSQEGEVFFIESQSPILREDISSYPNTSELVFAIYPKQYYEASKQFEKFKMRKGTDFDDVMSIQKGEILKRRMEAEKDLNEKKIQSLHGQPITIGSEVQLFHIYSRSFVKATREKNFFDLSINHGQNDQLVTQQSTVINKRPELSQKIQSQQINPYTPPSNDVKHSRSASTLSTQLFTFAIGPTVESHKDMFSLRLSRQISSSTHFEIRINPYLNFKKEGEKIQYDECVYFYNPKHNSIIQNQGLCEVENTSEGVGLQDNGNNKKKSLFQNQYAHLTKNLRIPFTIEKSKIYKHYYAAHKKNNIHLFGIIFLKSSKYITLPSNYLTKDIAIIVPMKEQSQQTFNPNSLSKENNTKDNANGANREFHNKKQFLQLLFKQAQIMREQEGGGNINQITKGVLDNVNLQNMSPEEKIMVQDQFLQQQNDLSSQSVSRQNQYNKNNNMERIYYGDYVRIKHIKRNDKSTTQLISESNLCGFCPNLLLINDKPHIYHEQYPSSGIFQIVPIDESFFGQPVEFDKQYYGSASFRLRHVNTSRYLKFNRLDNNVTLSETLEKYNSLFKNQPQVPLTKNQSFNRSKNSPRWLNKLLGNSGNGNNSPSIRRSSIRVKQLVEGLNVNKKDFTFTTQEAVAMQDDLQDWYSENADLLIESGSREEKYLLEHNSFCIKDEKLKSFIKVNLNDNEATEIVQGNMIEDDDYIKLMFNNLNPLERKYYPLEISSQNGDFFYFTLCKPNEISDLMILNCHLDQFMNILENPQKCLYSQKFIEKAENNLLNLLMWLCNIHPSDRQKPSLQDLSQPPVHQKQNIFRENGLIELLINIIHLIHQEKLLNNSNMEQNPHIFPFVQTILKLLQNICYKNYANSIYALQWYFLFREIILDENVILDIRFDLFINDLFKITDLNVSYQADFESISSKIQYEDFNINALNLILSFCQYNEYRQKDQEEEMVKTIFNTKENIFRRLVLKPNKNVCIEIDTQGFEYVIDPLLEANEREVWDYSIAVVNLMVELCKANVSLVIDQVEYFYPFNAITQIIQNQSLSCSYRSTILTLIKESYMRFDFRDSIASKFPDYIKFRQKNLEIKDQRKISQIVQSRYFSLSDVDFNLKNFIQEEIRLMNKLIKSPIQDKELFELYKLGKIILQMQLFLVERQIYDLKELEEIKTDIQNLLETLINVYENEFKKAKKDDREKIGGLFVRKGYTIQSAEQTEWIISALQSLQQIEYRKQNELLELLYQSPQTSGYFDSANNQLHSTEALEALQEFARSQIEIEKCENLAKNLTKLLLFNDIQIKALAVQNIYTIYSRNLNFYTSVNIIQPIDGKNFGLYQKFQQIHDQIHHYVINLKYVLSNEDEKKNFYLEQLQKVFDELCDELFISQHQIDSQQHNKNSKCNIFDKEKANIESNNEVDPIISQDQAKLIKNSGSKLKGMTKSGFKEQKQEIQTEQQPQYYHVWGNYYVDLNQIQKYQTLMANMNYHKKLLDLIDFFYSQVPMMKGKEHVKLQISQHCVAILIHFIIKNQSNQDLLLSDSRLSGISQEQEESVKSIAYRIIQNDSAIQQLFFVLLYQIYKNNYAELMNFTSSKSTMKSILLEVMKSIKDKIPDDKTYSIYFFDILKYFFSINGKNITQNILLIIQEISEKIPAFSYVIKTICDSVSHLPTRNFEDDIQEEIQNKDESDDENNELKEKEDSKNQEKQEKKIRIKCEENACILITFLRTLKEMVKKSSSQIYTFVRGIFSIKQIKEYLSKTQYLYPLKLEYLKFLMETYINSKQMEAQEYIEVSEIVNLLAHELFNYLEMTQKKELYGKLQLYSRFRSIFEEKYGYSTHQLVQVTLLESFEVYIIQGIIPTIKGFVDKISSTPSDNDAKLVDILLEGLKRIHEYWDNTDVYWTQANKEEFNELKKQIGINAKQFTTPSRPRGSREKTRKNSGKKRTFIGGLFGSSNKEKEKDPKSMQLDFNFADKQDIITKKLKNIKELQDELSYLIQEKGQVFSQKANKSTNKSQQNKMKNQKKQQIFNPKIISRYHDLEIDNLVSIYIQMKKEKPEEFRKILQSLIDVLTKYTGKKEEAMGIRLNAMKMLRKISNYKKDQKISDSIQRDLNAMGFLNFLCDVIVEEDDSKMKLEYILGLNNFMEKANLEIQMSFYKYLQDDSSNKFIRTLQNFLKSNFSQFKNYMKNNIGSQNSQGEEQKNFSQIMDSIQENCIQTMELIRLSCENHFSKMQDFLRVQIDSHNEIKTNSINVVTLLADIFEKYCKVLNESNLQFGLQILNTLIELIQGPCIENQNILCHTKLLENLEDLIADLNIKSKKFIGSIKNTRIFTRFSRKIFLLLRGLFDANEDPIIISKISNYVDPQMLIQKMNFTYKQYLMITSKISSKHQGLIQFLSIMKDETKKQQLLLKQDKAEEDEEGDDSSVQKNDKLLTQKLTKKNDMNGYNLSNQYNASNIPHKKKQTIKQQQYSSDVITYMRGDELINEGFDAYILLKNLCFLDPSFNKRYNYYLQNIEIQEDKYKEIRQTLNFYKLNTCSIEIVNSKGNIQKIIFRIPKLMKYFSTTSQEYFMDNCERGSAQEKVSSLLDNLNDFHEEMKHFLYLNSKNLFFNLTYLSYFRNLNLFVILIINLFILYEWDQKKDISDDQTEEITLEVNQDAKNFKTFIQIMQLIMSCLIYVIWLIFQFPLELKKSISNFNEYEEKTFKYKANNQNDIRQQSDAQRKITKLNRAFRRFIYIANHLVLESHFIYLLIAIIFSILGITSNPVFFCLLLLDIIDRSVVLRNVIKSITLNALSLIMTAILGIIIVYIYTMIGFYTPSLKNEFKFAGNNDKMEVCTDQIDCFLFFLNFGLRNGGGIGDSFVSLKDDNPSYTDLFFFEVSFFVVIIIMILNVVFGIIIDTFAELRDMKNFKDNDQKNNCFICNIQRSSFENERINFKKHSQKEHNCWNYLAYIIMLDYKDSNEYDGIEYYVSEKIQKQDMSWFPIGKSLTLQAERQKKNQQGIDQISLLKSNKQQDNLFK</sequence>
<dbReference type="GO" id="GO:0005216">
    <property type="term" value="F:monoatomic ion channel activity"/>
    <property type="evidence" value="ECO:0007669"/>
    <property type="project" value="InterPro"/>
</dbReference>
<reference evidence="11" key="1">
    <citation type="journal article" date="2006" name="PLoS Biol.">
        <title>Macronuclear genome sequence of the ciliate Tetrahymena thermophila, a model eukaryote.</title>
        <authorList>
            <person name="Eisen J.A."/>
            <person name="Coyne R.S."/>
            <person name="Wu M."/>
            <person name="Wu D."/>
            <person name="Thiagarajan M."/>
            <person name="Wortman J.R."/>
            <person name="Badger J.H."/>
            <person name="Ren Q."/>
            <person name="Amedeo P."/>
            <person name="Jones K.M."/>
            <person name="Tallon L.J."/>
            <person name="Delcher A.L."/>
            <person name="Salzberg S.L."/>
            <person name="Silva J.C."/>
            <person name="Haas B.J."/>
            <person name="Majoros W.H."/>
            <person name="Farzad M."/>
            <person name="Carlton J.M."/>
            <person name="Smith R.K. Jr."/>
            <person name="Garg J."/>
            <person name="Pearlman R.E."/>
            <person name="Karrer K.M."/>
            <person name="Sun L."/>
            <person name="Manning G."/>
            <person name="Elde N.C."/>
            <person name="Turkewitz A.P."/>
            <person name="Asai D.J."/>
            <person name="Wilkes D.E."/>
            <person name="Wang Y."/>
            <person name="Cai H."/>
            <person name="Collins K."/>
            <person name="Stewart B.A."/>
            <person name="Lee S.R."/>
            <person name="Wilamowska K."/>
            <person name="Weinberg Z."/>
            <person name="Ruzzo W.L."/>
            <person name="Wloga D."/>
            <person name="Gaertig J."/>
            <person name="Frankel J."/>
            <person name="Tsao C.-C."/>
            <person name="Gorovsky M.A."/>
            <person name="Keeling P.J."/>
            <person name="Waller R.F."/>
            <person name="Patron N.J."/>
            <person name="Cherry J.M."/>
            <person name="Stover N.A."/>
            <person name="Krieger C.J."/>
            <person name="del Toro C."/>
            <person name="Ryder H.F."/>
            <person name="Williamson S.C."/>
            <person name="Barbeau R.A."/>
            <person name="Hamilton E.P."/>
            <person name="Orias E."/>
        </authorList>
    </citation>
    <scope>NUCLEOTIDE SEQUENCE [LARGE SCALE GENOMIC DNA]</scope>
    <source>
        <strain evidence="11">SB210</strain>
    </source>
</reference>
<keyword evidence="4 7" id="KW-0472">Membrane</keyword>
<dbReference type="Gene3D" id="2.80.10.50">
    <property type="match status" value="1"/>
</dbReference>
<feature type="transmembrane region" description="Helical" evidence="7">
    <location>
        <begin position="2674"/>
        <end position="2693"/>
    </location>
</feature>
<keyword evidence="11" id="KW-1185">Reference proteome</keyword>
<feature type="compositionally biased region" description="Basic and acidic residues" evidence="6">
    <location>
        <begin position="1702"/>
        <end position="1717"/>
    </location>
</feature>
<evidence type="ECO:0000313" key="10">
    <source>
        <dbReference type="EMBL" id="EAS05098.2"/>
    </source>
</evidence>
<organism evidence="10 11">
    <name type="scientific">Tetrahymena thermophila (strain SB210)</name>
    <dbReference type="NCBI Taxonomy" id="312017"/>
    <lineage>
        <taxon>Eukaryota</taxon>
        <taxon>Sar</taxon>
        <taxon>Alveolata</taxon>
        <taxon>Ciliophora</taxon>
        <taxon>Intramacronucleata</taxon>
        <taxon>Oligohymenophorea</taxon>
        <taxon>Hymenostomatida</taxon>
        <taxon>Tetrahymenina</taxon>
        <taxon>Tetrahymenidae</taxon>
        <taxon>Tetrahymena</taxon>
    </lineage>
</organism>
<dbReference type="SUPFAM" id="SSF48371">
    <property type="entry name" value="ARM repeat"/>
    <property type="match status" value="1"/>
</dbReference>
<dbReference type="InterPro" id="IPR013662">
    <property type="entry name" value="RIH_assoc-dom"/>
</dbReference>